<evidence type="ECO:0000256" key="2">
    <source>
        <dbReference type="SAM" id="MobiDB-lite"/>
    </source>
</evidence>
<comment type="subunit">
    <text evidence="1">Heterotetramer of two alpha and two epsilon subunits. The ACDS complex is made up of alpha, epsilon, beta, gamma and delta subunits with a probable stoichiometry of (alpha(2)epsilon(2))(4)-beta(8)-(gamma(1)delta(1))(8).</text>
</comment>
<comment type="function">
    <text evidence="1">Part of a complex that catalyzes the reversible cleavage of acetyl-CoA, allowing autotrophic growth from CO(2). The alpha-epsilon subcomponent functions as a carbon monoxide dehydrogenase. The precise role of the epsilon subunit is unclear; it may have a stabilizing role within the alpha(2)epsilon(2) component and/or be involved in electron transfer to FAD during a potential FAD-mediated CO oxidation.</text>
</comment>
<dbReference type="OrthoDB" id="120588at2157"/>
<accession>A0A284VUJ6</accession>
<dbReference type="NCBIfam" id="TIGR00315">
    <property type="entry name" value="cdhB"/>
    <property type="match status" value="1"/>
</dbReference>
<dbReference type="Pfam" id="PF02552">
    <property type="entry name" value="CO_dh"/>
    <property type="match status" value="1"/>
</dbReference>
<evidence type="ECO:0000313" key="3">
    <source>
        <dbReference type="EMBL" id="SNQ62965.1"/>
    </source>
</evidence>
<dbReference type="Proteomes" id="UP000218615">
    <property type="component" value="Unassembled WGS sequence"/>
</dbReference>
<dbReference type="EMBL" id="FZMP01000250">
    <property type="protein sequence ID" value="SNQ62965.1"/>
    <property type="molecule type" value="Genomic_DNA"/>
</dbReference>
<keyword evidence="4" id="KW-1185">Reference proteome</keyword>
<dbReference type="STRING" id="1392998.ANME2D_01198"/>
<organism evidence="3 4">
    <name type="scientific">Candidatus Methanoperedens nitratireducens</name>
    <dbReference type="NCBI Taxonomy" id="1392998"/>
    <lineage>
        <taxon>Archaea</taxon>
        <taxon>Methanobacteriati</taxon>
        <taxon>Methanobacteriota</taxon>
        <taxon>Stenosarchaea group</taxon>
        <taxon>Methanomicrobia</taxon>
        <taxon>Methanosarcinales</taxon>
        <taxon>ANME-2 cluster</taxon>
        <taxon>Candidatus Methanoperedentaceae</taxon>
        <taxon>Candidatus Methanoperedens</taxon>
    </lineage>
</organism>
<dbReference type="Gene3D" id="3.40.50.1220">
    <property type="entry name" value="TPP-binding domain"/>
    <property type="match status" value="1"/>
</dbReference>
<feature type="compositionally biased region" description="Basic and acidic residues" evidence="2">
    <location>
        <begin position="11"/>
        <end position="41"/>
    </location>
</feature>
<name>A0A284VUJ6_9EURY</name>
<dbReference type="AlphaFoldDB" id="A0A284VUJ6"/>
<comment type="similarity">
    <text evidence="1">Belongs to the CdhB family.</text>
</comment>
<dbReference type="HAMAP" id="MF_01134">
    <property type="entry name" value="CdhB"/>
    <property type="match status" value="1"/>
</dbReference>
<dbReference type="InterPro" id="IPR003704">
    <property type="entry name" value="CdhB"/>
</dbReference>
<dbReference type="InterPro" id="IPR029035">
    <property type="entry name" value="DHS-like_NAD/FAD-binding_dom"/>
</dbReference>
<dbReference type="SUPFAM" id="SSF52467">
    <property type="entry name" value="DHS-like NAD/FAD-binding domain"/>
    <property type="match status" value="1"/>
</dbReference>
<feature type="region of interest" description="Disordered" evidence="2">
    <location>
        <begin position="1"/>
        <end position="41"/>
    </location>
</feature>
<dbReference type="GO" id="GO:0019385">
    <property type="term" value="P:methanogenesis, from acetate"/>
    <property type="evidence" value="ECO:0007669"/>
    <property type="project" value="InterPro"/>
</dbReference>
<gene>
    <name evidence="1 3" type="primary">cdhB</name>
    <name evidence="3" type="ORF">MNV_990006</name>
</gene>
<dbReference type="RefSeq" id="WP_096207452.1">
    <property type="nucleotide sequence ID" value="NZ_FZMP01000250.1"/>
</dbReference>
<evidence type="ECO:0000313" key="4">
    <source>
        <dbReference type="Proteomes" id="UP000218615"/>
    </source>
</evidence>
<evidence type="ECO:0000256" key="1">
    <source>
        <dbReference type="HAMAP-Rule" id="MF_01134"/>
    </source>
</evidence>
<proteinExistence type="inferred from homology"/>
<protein>
    <recommendedName>
        <fullName evidence="1">Acetyl-CoA decarbonylase/synthase complex subunit epsilon</fullName>
        <shortName evidence="1">ACDS complex subunit epsilon</shortName>
    </recommendedName>
    <alternativeName>
        <fullName evidence="1">ACDS complex carbon monoxide dehydrogenase subunit epsilon</fullName>
        <shortName evidence="1">ACDS CODH subunit epsilon</shortName>
    </alternativeName>
</protein>
<sequence>MSGKVPIKPARPADKTAAKTVEKPKPIEKSPAKTTEKTEEKVIDTTRQAVPFNTGNIPGPEMARAVMPAVSGKMLAKAKRPLLIVGSEVHDKDVLERVVSMGQAGIQIAAVGDAYVSLGDKGVDVHYANMHALASYLCDPQWQGLDGKGGYDLVTFLGITYYYASQAISALKNFSKVKVISIDRYYHPNANMSFGNLKKDVFIAALDEVINQLPKK</sequence>
<reference evidence="4" key="1">
    <citation type="submission" date="2017-06" db="EMBL/GenBank/DDBJ databases">
        <authorList>
            <person name="Cremers G."/>
        </authorList>
    </citation>
    <scope>NUCLEOTIDE SEQUENCE [LARGE SCALE GENOMIC DNA]</scope>
</reference>